<evidence type="ECO:0000256" key="1">
    <source>
        <dbReference type="SAM" id="Coils"/>
    </source>
</evidence>
<reference evidence="3" key="3">
    <citation type="submission" date="2015-02" db="EMBL/GenBank/DDBJ databases">
        <title>Genome analysis of three genomes within the thermophilic hydrogenogenic bacterial species Caldanaerobacter subterraneus.</title>
        <authorList>
            <person name="Sant'Anna F.H."/>
            <person name="Lebedinsky A."/>
            <person name="Sokolova T."/>
            <person name="Robb F.T."/>
            <person name="Gonzalez J.M."/>
        </authorList>
    </citation>
    <scope>NUCLEOTIDE SEQUENCE [LARGE SCALE GENOMIC DNA]</scope>
    <source>
        <strain evidence="3">DSM 12653</strain>
    </source>
</reference>
<accession>B7R6G9</accession>
<comment type="caution">
    <text evidence="2">The sequence shown here is derived from an EMBL/GenBank/DDBJ whole genome shotgun (WGS) entry which is preliminary data.</text>
</comment>
<proteinExistence type="predicted"/>
<evidence type="ECO:0000313" key="3">
    <source>
        <dbReference type="Proteomes" id="UP000010146"/>
    </source>
</evidence>
<reference evidence="2 3" key="2">
    <citation type="journal article" date="2015" name="BMC Genomics">
        <title>Analysis of three genomes within the thermophilic bacterial species Caldanaerobacter subterraneus with a focus on carbon monoxide dehydrogenase evolution and hydrolase diversity.</title>
        <authorList>
            <person name="Sant'Anna F.H."/>
            <person name="Lebedinsky A.V."/>
            <person name="Sokolova T.G."/>
            <person name="Robb F.T."/>
            <person name="Gonzalez J.M."/>
        </authorList>
    </citation>
    <scope>NUCLEOTIDE SEQUENCE [LARGE SCALE GENOMIC DNA]</scope>
    <source>
        <strain evidence="2 3">DSM 12653</strain>
    </source>
</reference>
<dbReference type="Proteomes" id="UP000010146">
    <property type="component" value="Unassembled WGS sequence"/>
</dbReference>
<feature type="coiled-coil region" evidence="1">
    <location>
        <begin position="84"/>
        <end position="111"/>
    </location>
</feature>
<evidence type="ECO:0000313" key="2">
    <source>
        <dbReference type="EMBL" id="KKC28835.1"/>
    </source>
</evidence>
<name>B7R6G9_9THEO</name>
<keyword evidence="1" id="KW-0175">Coiled coil</keyword>
<dbReference type="AlphaFoldDB" id="B7R6G9"/>
<gene>
    <name evidence="2" type="ORF">CDSM653_02221</name>
</gene>
<sequence>MTAKEIAEEIRKNLKKHGITSRQVSVRAKTYLLDKSIEVRIKDLKVSKKLVEAIAKKYEYVRWDDYTNDILAGGNTYVTVDFDYKGLREKAEEFKETARKILEKKDKYDKDELMRLAEKEDLVVLYQPHHNGTYPQVKLCKRNNHSCILDNLESYYAADEYGLSEALAILSYQYGFDFIEVTV</sequence>
<protein>
    <recommendedName>
        <fullName evidence="4">Large polyvalent protein associated domain-containing protein</fullName>
    </recommendedName>
</protein>
<dbReference type="EMBL" id="ABXP02000115">
    <property type="protein sequence ID" value="KKC28835.1"/>
    <property type="molecule type" value="Genomic_DNA"/>
</dbReference>
<evidence type="ECO:0008006" key="4">
    <source>
        <dbReference type="Google" id="ProtNLM"/>
    </source>
</evidence>
<reference evidence="2 3" key="1">
    <citation type="submission" date="2008-07" db="EMBL/GenBank/DDBJ databases">
        <authorList>
            <person name="Gonzalez J."/>
            <person name="Sokolova T."/>
            <person name="Ferriera S."/>
            <person name="Johnson J."/>
            <person name="Kravitz S."/>
            <person name="Beeson K."/>
            <person name="Sutton G."/>
            <person name="Rogers Y.-H."/>
            <person name="Friedman R."/>
            <person name="Frazier M."/>
            <person name="Venter J.C."/>
        </authorList>
    </citation>
    <scope>NUCLEOTIDE SEQUENCE [LARGE SCALE GENOMIC DNA]</scope>
    <source>
        <strain evidence="2 3">DSM 12653</strain>
    </source>
</reference>
<dbReference type="RefSeq" id="WP_009609746.1">
    <property type="nucleotide sequence ID" value="NZ_ABXP02000115.1"/>
</dbReference>
<organism evidence="2 3">
    <name type="scientific">Caldanaerobacter subterraneus subsp. pacificus DSM 12653</name>
    <dbReference type="NCBI Taxonomy" id="391606"/>
    <lineage>
        <taxon>Bacteria</taxon>
        <taxon>Bacillati</taxon>
        <taxon>Bacillota</taxon>
        <taxon>Clostridia</taxon>
        <taxon>Thermoanaerobacterales</taxon>
        <taxon>Thermoanaerobacteraceae</taxon>
        <taxon>Caldanaerobacter</taxon>
    </lineage>
</organism>